<dbReference type="Gene3D" id="3.90.180.10">
    <property type="entry name" value="Medium-chain alcohol dehydrogenases, catalytic domain"/>
    <property type="match status" value="1"/>
</dbReference>
<accession>A0A4D6KWD7</accession>
<dbReference type="InterPro" id="IPR011032">
    <property type="entry name" value="GroES-like_sf"/>
</dbReference>
<organism evidence="6 7">
    <name type="scientific">Vigna unguiculata</name>
    <name type="common">Cowpea</name>
    <dbReference type="NCBI Taxonomy" id="3917"/>
    <lineage>
        <taxon>Eukaryota</taxon>
        <taxon>Viridiplantae</taxon>
        <taxon>Streptophyta</taxon>
        <taxon>Embryophyta</taxon>
        <taxon>Tracheophyta</taxon>
        <taxon>Spermatophyta</taxon>
        <taxon>Magnoliopsida</taxon>
        <taxon>eudicotyledons</taxon>
        <taxon>Gunneridae</taxon>
        <taxon>Pentapetalae</taxon>
        <taxon>rosids</taxon>
        <taxon>fabids</taxon>
        <taxon>Fabales</taxon>
        <taxon>Fabaceae</taxon>
        <taxon>Papilionoideae</taxon>
        <taxon>50 kb inversion clade</taxon>
        <taxon>NPAAA clade</taxon>
        <taxon>indigoferoid/millettioid clade</taxon>
        <taxon>Phaseoleae</taxon>
        <taxon>Vigna</taxon>
    </lineage>
</organism>
<dbReference type="InterPro" id="IPR013154">
    <property type="entry name" value="ADH-like_N"/>
</dbReference>
<dbReference type="GO" id="GO:0008270">
    <property type="term" value="F:zinc ion binding"/>
    <property type="evidence" value="ECO:0007669"/>
    <property type="project" value="TreeGrafter"/>
</dbReference>
<evidence type="ECO:0000313" key="6">
    <source>
        <dbReference type="EMBL" id="QCD78781.1"/>
    </source>
</evidence>
<dbReference type="Proteomes" id="UP000501690">
    <property type="component" value="Linkage Group LG1"/>
</dbReference>
<evidence type="ECO:0000256" key="4">
    <source>
        <dbReference type="SAM" id="MobiDB-lite"/>
    </source>
</evidence>
<dbReference type="AlphaFoldDB" id="A0A4D6KWD7"/>
<evidence type="ECO:0000256" key="3">
    <source>
        <dbReference type="ARBA" id="ARBA00022833"/>
    </source>
</evidence>
<dbReference type="PANTHER" id="PTHR43880:SF55">
    <property type="entry name" value="ZINC-BINDING ALCOHOL DEHYDROGENASE FAMILY PROTEIN"/>
    <property type="match status" value="1"/>
</dbReference>
<evidence type="ECO:0000256" key="1">
    <source>
        <dbReference type="ARBA" id="ARBA00011738"/>
    </source>
</evidence>
<dbReference type="GO" id="GO:0046294">
    <property type="term" value="P:formaldehyde catabolic process"/>
    <property type="evidence" value="ECO:0007669"/>
    <property type="project" value="TreeGrafter"/>
</dbReference>
<dbReference type="PANTHER" id="PTHR43880">
    <property type="entry name" value="ALCOHOL DEHYDROGENASE"/>
    <property type="match status" value="1"/>
</dbReference>
<keyword evidence="2" id="KW-0479">Metal-binding</keyword>
<evidence type="ECO:0000256" key="2">
    <source>
        <dbReference type="ARBA" id="ARBA00022723"/>
    </source>
</evidence>
<dbReference type="GO" id="GO:0005829">
    <property type="term" value="C:cytosol"/>
    <property type="evidence" value="ECO:0007669"/>
    <property type="project" value="TreeGrafter"/>
</dbReference>
<sequence>MEDNNSQASSPASTTEGKPIRCKAAVSRKAGEPLVIEEITVAPPMPGEVRIRVICSSLCHSDVTLRNLQVPPAIFPRILGHEATG</sequence>
<keyword evidence="7" id="KW-1185">Reference proteome</keyword>
<evidence type="ECO:0000313" key="7">
    <source>
        <dbReference type="Proteomes" id="UP000501690"/>
    </source>
</evidence>
<feature type="domain" description="Alcohol dehydrogenase-like N-terminal" evidence="5">
    <location>
        <begin position="46"/>
        <end position="85"/>
    </location>
</feature>
<dbReference type="SUPFAM" id="SSF50129">
    <property type="entry name" value="GroES-like"/>
    <property type="match status" value="1"/>
</dbReference>
<dbReference type="Pfam" id="PF08240">
    <property type="entry name" value="ADH_N"/>
    <property type="match status" value="1"/>
</dbReference>
<dbReference type="EMBL" id="CP039345">
    <property type="protein sequence ID" value="QCD78781.1"/>
    <property type="molecule type" value="Genomic_DNA"/>
</dbReference>
<comment type="subunit">
    <text evidence="1">Homodimer.</text>
</comment>
<feature type="compositionally biased region" description="Polar residues" evidence="4">
    <location>
        <begin position="1"/>
        <end position="16"/>
    </location>
</feature>
<dbReference type="GO" id="GO:0051903">
    <property type="term" value="F:S-(hydroxymethyl)glutathione dehydrogenase [NAD(P)+] activity"/>
    <property type="evidence" value="ECO:0007669"/>
    <property type="project" value="TreeGrafter"/>
</dbReference>
<proteinExistence type="predicted"/>
<evidence type="ECO:0000259" key="5">
    <source>
        <dbReference type="Pfam" id="PF08240"/>
    </source>
</evidence>
<gene>
    <name evidence="6" type="ORF">DEO72_LG1g2417</name>
</gene>
<protein>
    <submittedName>
        <fullName evidence="6">Alcohol dehydrogenase</fullName>
    </submittedName>
</protein>
<keyword evidence="3" id="KW-0862">Zinc</keyword>
<name>A0A4D6KWD7_VIGUN</name>
<feature type="region of interest" description="Disordered" evidence="4">
    <location>
        <begin position="1"/>
        <end position="21"/>
    </location>
</feature>
<reference evidence="6 7" key="1">
    <citation type="submission" date="2019-04" db="EMBL/GenBank/DDBJ databases">
        <title>An improved genome assembly and genetic linkage map for asparagus bean, Vigna unguiculata ssp. sesquipedialis.</title>
        <authorList>
            <person name="Xia Q."/>
            <person name="Zhang R."/>
            <person name="Dong Y."/>
        </authorList>
    </citation>
    <scope>NUCLEOTIDE SEQUENCE [LARGE SCALE GENOMIC DNA]</scope>
    <source>
        <tissue evidence="6">Leaf</tissue>
    </source>
</reference>